<dbReference type="Proteomes" id="UP000248918">
    <property type="component" value="Unassembled WGS sequence"/>
</dbReference>
<dbReference type="AlphaFoldDB" id="A0A329CL72"/>
<dbReference type="RefSeq" id="WP_111931825.1">
    <property type="nucleotide sequence ID" value="NZ_CADFFP010000010.1"/>
</dbReference>
<name>A0A329CL72_9BURK</name>
<accession>A0A329CL72</accession>
<comment type="caution">
    <text evidence="1">The sequence shown here is derived from an EMBL/GenBank/DDBJ whole genome shotgun (WGS) entry which is preliminary data.</text>
</comment>
<dbReference type="OrthoDB" id="9794165at2"/>
<gene>
    <name evidence="1" type="ORF">BX591_106193</name>
</gene>
<dbReference type="EMBL" id="QLTK01000006">
    <property type="protein sequence ID" value="RAS34512.1"/>
    <property type="molecule type" value="Genomic_DNA"/>
</dbReference>
<reference evidence="1 2" key="1">
    <citation type="submission" date="2018-06" db="EMBL/GenBank/DDBJ databases">
        <title>Genomic Encyclopedia of Type Strains, Phase III (KMG-III): the genomes of soil and plant-associated and newly described type strains.</title>
        <authorList>
            <person name="Whitman W."/>
        </authorList>
    </citation>
    <scope>NUCLEOTIDE SEQUENCE [LARGE SCALE GENOMIC DNA]</scope>
    <source>
        <strain evidence="1 2">LMG 23644</strain>
    </source>
</reference>
<proteinExistence type="predicted"/>
<evidence type="ECO:0000313" key="1">
    <source>
        <dbReference type="EMBL" id="RAS34512.1"/>
    </source>
</evidence>
<organism evidence="1 2">
    <name type="scientific">Paraburkholderia bryophila</name>
    <dbReference type="NCBI Taxonomy" id="420952"/>
    <lineage>
        <taxon>Bacteria</taxon>
        <taxon>Pseudomonadati</taxon>
        <taxon>Pseudomonadota</taxon>
        <taxon>Betaproteobacteria</taxon>
        <taxon>Burkholderiales</taxon>
        <taxon>Burkholderiaceae</taxon>
        <taxon>Paraburkholderia</taxon>
    </lineage>
</organism>
<evidence type="ECO:0000313" key="2">
    <source>
        <dbReference type="Proteomes" id="UP000248918"/>
    </source>
</evidence>
<protein>
    <submittedName>
        <fullName evidence="1">Uncharacterized protein</fullName>
    </submittedName>
</protein>
<sequence>MPGYGARPAYGCHIGADSDGMVSGSLLGQLPVSAEFARFVLSMRLSGPLGFKVERVRQTGAKALRKTLQLPPSL</sequence>